<evidence type="ECO:0000313" key="2">
    <source>
        <dbReference type="Proteomes" id="UP000076935"/>
    </source>
</evidence>
<dbReference type="AlphaFoldDB" id="A0A177L761"/>
<protein>
    <submittedName>
        <fullName evidence="1">Uncharacterized protein</fullName>
    </submittedName>
</protein>
<proteinExistence type="predicted"/>
<name>A0A177L761_9BACI</name>
<sequence>MSKKKKLIQKEQKTPESIHDILEKKAARLKLEDTHERSTYHTEKIFRPILDQLEANSPARGFKKEFINNAIRKSLREDYGIDV</sequence>
<organism evidence="1 2">
    <name type="scientific">Domibacillus aminovorans</name>
    <dbReference type="NCBI Taxonomy" id="29332"/>
    <lineage>
        <taxon>Bacteria</taxon>
        <taxon>Bacillati</taxon>
        <taxon>Bacillota</taxon>
        <taxon>Bacilli</taxon>
        <taxon>Bacillales</taxon>
        <taxon>Bacillaceae</taxon>
        <taxon>Domibacillus</taxon>
    </lineage>
</organism>
<accession>A0A177L761</accession>
<reference evidence="1 2" key="1">
    <citation type="submission" date="2016-01" db="EMBL/GenBank/DDBJ databases">
        <title>Investigation of taxonomic status of Bacillus aminovorans.</title>
        <authorList>
            <person name="Verma A."/>
            <person name="Pal Y."/>
            <person name="Krishnamurthi S."/>
        </authorList>
    </citation>
    <scope>NUCLEOTIDE SEQUENCE [LARGE SCALE GENOMIC DNA]</scope>
    <source>
        <strain evidence="1 2">DSM 1314</strain>
    </source>
</reference>
<gene>
    <name evidence="1" type="ORF">AWH49_11600</name>
</gene>
<dbReference type="RefSeq" id="WP_063965170.1">
    <property type="nucleotide sequence ID" value="NZ_JBCNAN010000017.1"/>
</dbReference>
<dbReference type="EMBL" id="LQWY01000016">
    <property type="protein sequence ID" value="OAH61589.1"/>
    <property type="molecule type" value="Genomic_DNA"/>
</dbReference>
<evidence type="ECO:0000313" key="1">
    <source>
        <dbReference type="EMBL" id="OAH61589.1"/>
    </source>
</evidence>
<comment type="caution">
    <text evidence="1">The sequence shown here is derived from an EMBL/GenBank/DDBJ whole genome shotgun (WGS) entry which is preliminary data.</text>
</comment>
<dbReference type="Proteomes" id="UP000076935">
    <property type="component" value="Unassembled WGS sequence"/>
</dbReference>
<keyword evidence="2" id="KW-1185">Reference proteome</keyword>